<feature type="domain" description="Alcohol dehydrogenase-like N-terminal" evidence="7">
    <location>
        <begin position="24"/>
        <end position="130"/>
    </location>
</feature>
<dbReference type="SUPFAM" id="SSF50129">
    <property type="entry name" value="GroES-like"/>
    <property type="match status" value="1"/>
</dbReference>
<name>A0ABZ3C952_9ACTN</name>
<evidence type="ECO:0000256" key="1">
    <source>
        <dbReference type="ARBA" id="ARBA00001947"/>
    </source>
</evidence>
<dbReference type="InterPro" id="IPR013154">
    <property type="entry name" value="ADH-like_N"/>
</dbReference>
<accession>A0ABZ3C952</accession>
<dbReference type="Pfam" id="PF00107">
    <property type="entry name" value="ADH_zinc_N"/>
    <property type="match status" value="1"/>
</dbReference>
<dbReference type="EMBL" id="CP115965">
    <property type="protein sequence ID" value="WZW98729.1"/>
    <property type="molecule type" value="Genomic_DNA"/>
</dbReference>
<dbReference type="Gene3D" id="3.90.180.10">
    <property type="entry name" value="Medium-chain alcohol dehydrogenases, catalytic domain"/>
    <property type="match status" value="1"/>
</dbReference>
<evidence type="ECO:0000313" key="8">
    <source>
        <dbReference type="EMBL" id="WZW98729.1"/>
    </source>
</evidence>
<dbReference type="SUPFAM" id="SSF51735">
    <property type="entry name" value="NAD(P)-binding Rossmann-fold domains"/>
    <property type="match status" value="1"/>
</dbReference>
<dbReference type="InterPro" id="IPR011032">
    <property type="entry name" value="GroES-like_sf"/>
</dbReference>
<keyword evidence="4" id="KW-0862">Zinc</keyword>
<feature type="domain" description="Alcohol dehydrogenase-like C-terminal" evidence="6">
    <location>
        <begin position="169"/>
        <end position="287"/>
    </location>
</feature>
<comment type="similarity">
    <text evidence="2">Belongs to the zinc-containing alcohol dehydrogenase family.</text>
</comment>
<evidence type="ECO:0000313" key="9">
    <source>
        <dbReference type="Proteomes" id="UP001434337"/>
    </source>
</evidence>
<dbReference type="Pfam" id="PF08240">
    <property type="entry name" value="ADH_N"/>
    <property type="match status" value="1"/>
</dbReference>
<proteinExistence type="inferred from homology"/>
<comment type="cofactor">
    <cofactor evidence="1">
        <name>Zn(2+)</name>
        <dbReference type="ChEBI" id="CHEBI:29105"/>
    </cofactor>
</comment>
<evidence type="ECO:0000256" key="3">
    <source>
        <dbReference type="ARBA" id="ARBA00022723"/>
    </source>
</evidence>
<reference evidence="8 9" key="1">
    <citation type="journal article" date="2023" name="Environ Microbiome">
        <title>A coral-associated actinobacterium mitigates coral bleaching under heat stress.</title>
        <authorList>
            <person name="Li J."/>
            <person name="Zou Y."/>
            <person name="Li Q."/>
            <person name="Zhang J."/>
            <person name="Bourne D.G."/>
            <person name="Lyu Y."/>
            <person name="Liu C."/>
            <person name="Zhang S."/>
        </authorList>
    </citation>
    <scope>NUCLEOTIDE SEQUENCE [LARGE SCALE GENOMIC DNA]</scope>
    <source>
        <strain evidence="8 9">SCSIO 13291</strain>
    </source>
</reference>
<organism evidence="8 9">
    <name type="scientific">Propioniciclava soli</name>
    <dbReference type="NCBI Taxonomy" id="2775081"/>
    <lineage>
        <taxon>Bacteria</taxon>
        <taxon>Bacillati</taxon>
        <taxon>Actinomycetota</taxon>
        <taxon>Actinomycetes</taxon>
        <taxon>Propionibacteriales</taxon>
        <taxon>Propionibacteriaceae</taxon>
        <taxon>Propioniciclava</taxon>
    </lineage>
</organism>
<sequence length="332" mass="34828">MKAARLHAARDLRIVEEPTPAEEPGHTLVAVGAVGLCGSDLHWYVDGHIGDAGLDQPAIPGHEIGGTALTGPLKGQVVAVDPAIPCFDCPRCHEGWTNLCERIKFAGHSDTDGGLAEVISWPTDRLVPLPAGMDAVDAAVLEPLGVAVHAWDLGHVRLGDRVAVVGCGPIGLLLIQLAKNGLASHVAGVEPLEHRREAALACGADAVHDTDDLPGDDFDVVFEVCGNPDPVREAMTVARRGGRVVLVGIPDADETTFPASLARRKGLTIAVVRRMPEVYERAVALVERGHVDVKAVVSDTFGLDASDEAFERATRREGLKVVITPSSSGGAS</sequence>
<evidence type="ECO:0000256" key="4">
    <source>
        <dbReference type="ARBA" id="ARBA00022833"/>
    </source>
</evidence>
<keyword evidence="5" id="KW-0560">Oxidoreductase</keyword>
<keyword evidence="3" id="KW-0479">Metal-binding</keyword>
<dbReference type="InterPro" id="IPR036291">
    <property type="entry name" value="NAD(P)-bd_dom_sf"/>
</dbReference>
<evidence type="ECO:0000256" key="2">
    <source>
        <dbReference type="ARBA" id="ARBA00008072"/>
    </source>
</evidence>
<keyword evidence="9" id="KW-1185">Reference proteome</keyword>
<dbReference type="PANTHER" id="PTHR43161">
    <property type="entry name" value="SORBITOL DEHYDROGENASE"/>
    <property type="match status" value="1"/>
</dbReference>
<gene>
    <name evidence="8" type="ORF">PCC79_00535</name>
</gene>
<dbReference type="Proteomes" id="UP001434337">
    <property type="component" value="Chromosome"/>
</dbReference>
<evidence type="ECO:0000259" key="6">
    <source>
        <dbReference type="Pfam" id="PF00107"/>
    </source>
</evidence>
<dbReference type="Gene3D" id="3.40.50.720">
    <property type="entry name" value="NAD(P)-binding Rossmann-like Domain"/>
    <property type="match status" value="1"/>
</dbReference>
<dbReference type="PANTHER" id="PTHR43161:SF9">
    <property type="entry name" value="SORBITOL DEHYDROGENASE"/>
    <property type="match status" value="1"/>
</dbReference>
<evidence type="ECO:0000256" key="5">
    <source>
        <dbReference type="ARBA" id="ARBA00023002"/>
    </source>
</evidence>
<dbReference type="RefSeq" id="WP_342372694.1">
    <property type="nucleotide sequence ID" value="NZ_CP115965.1"/>
</dbReference>
<dbReference type="InterPro" id="IPR013149">
    <property type="entry name" value="ADH-like_C"/>
</dbReference>
<evidence type="ECO:0000259" key="7">
    <source>
        <dbReference type="Pfam" id="PF08240"/>
    </source>
</evidence>
<protein>
    <submittedName>
        <fullName evidence="8">Alcohol dehydrogenase catalytic domain-containing protein</fullName>
    </submittedName>
</protein>